<comment type="caution">
    <text evidence="1">The sequence shown here is derived from an EMBL/GenBank/DDBJ whole genome shotgun (WGS) entry which is preliminary data.</text>
</comment>
<dbReference type="AlphaFoldDB" id="A0A0F9BC21"/>
<gene>
    <name evidence="1" type="ORF">LCGC14_2467590</name>
</gene>
<protein>
    <submittedName>
        <fullName evidence="1">Uncharacterized protein</fullName>
    </submittedName>
</protein>
<name>A0A0F9BC21_9ZZZZ</name>
<reference evidence="1" key="1">
    <citation type="journal article" date="2015" name="Nature">
        <title>Complex archaea that bridge the gap between prokaryotes and eukaryotes.</title>
        <authorList>
            <person name="Spang A."/>
            <person name="Saw J.H."/>
            <person name="Jorgensen S.L."/>
            <person name="Zaremba-Niedzwiedzka K."/>
            <person name="Martijn J."/>
            <person name="Lind A.E."/>
            <person name="van Eijk R."/>
            <person name="Schleper C."/>
            <person name="Guy L."/>
            <person name="Ettema T.J."/>
        </authorList>
    </citation>
    <scope>NUCLEOTIDE SEQUENCE</scope>
</reference>
<proteinExistence type="predicted"/>
<sequence length="114" mass="13175">MSECKHPRVYYRDLLTGAPLERRCQDCNELLPSLLTLRALVEQYEKVLKIYLILRLLEDPSVSFSDKAQALESIGDFHGSWESEEFLLDRYRGLVDFLARAALAEGKRQTDDPK</sequence>
<organism evidence="1">
    <name type="scientific">marine sediment metagenome</name>
    <dbReference type="NCBI Taxonomy" id="412755"/>
    <lineage>
        <taxon>unclassified sequences</taxon>
        <taxon>metagenomes</taxon>
        <taxon>ecological metagenomes</taxon>
    </lineage>
</organism>
<evidence type="ECO:0000313" key="1">
    <source>
        <dbReference type="EMBL" id="KKL19225.1"/>
    </source>
</evidence>
<dbReference type="EMBL" id="LAZR01038564">
    <property type="protein sequence ID" value="KKL19225.1"/>
    <property type="molecule type" value="Genomic_DNA"/>
</dbReference>
<accession>A0A0F9BC21</accession>